<feature type="domain" description="Beta-galactosidase trimerisation" evidence="1">
    <location>
        <begin position="358"/>
        <end position="550"/>
    </location>
</feature>
<dbReference type="InterPro" id="IPR017853">
    <property type="entry name" value="GH"/>
</dbReference>
<accession>A0A644WXC8</accession>
<dbReference type="Pfam" id="PF08532">
    <property type="entry name" value="Glyco_hydro_42M"/>
    <property type="match status" value="1"/>
</dbReference>
<sequence length="666" mass="76033">MKTKWWHNYPWRNIQTNMRQIDMKDIDAQQYVSELKAFGASLAMINVGGIIASYETELEDQTQSDYLSGDSMGTIIDACHAAGLRVIARMDFSKVREPIFHKHPDWAYRSAEGKIINYNGDVHACINGGYQQEYAYKIMREVLEKFPIDGVFFNMGGFTDTDYSYNYYGFCHCDNCKKKFRERFGLEIPTEKNMKDERYRKYLLFKEQVVAEEKSRMADFVHSINPNVAVDLYDIGRVESNTEYKRTLPYYQYSSSSNTRVLRGISSTLIPSNCSVDFIGFFYRHVAVSAAQQKLRLYQELANLGGLDYYLIGRLDNHQDKTGFPAIKEVFSFHKQHEDIYTKTLRSCATTLLLKSKIWETLAEERGWVRALTENHINFDEALEDEFLSHPLEKYATIIVPGIEKLASASVAKLTEFAASGGDVVVVGNSAYYDEQYAIVNNPFSGLLGIEAMEYRSNDMISSMLKRTEDELKRFPSMKETEVLMLGDQYLYARYGKEVEKLLSLIPPHLYGPPERCYYTQETTLPGLTINPIGKGRGIFIPWQPGTLFYREGYDNTFFFLSDVLLSILGEKPLAKDLTPMVEVTYSKEIGDAFRLVQLVNTSGHFGTSYFKALEVQDVVLTVPCETKLSSVTSLKSGKEVSFTQHQGEVTITLPVLGEFDCLVLR</sequence>
<dbReference type="Gene3D" id="3.40.50.880">
    <property type="match status" value="1"/>
</dbReference>
<protein>
    <recommendedName>
        <fullName evidence="1">Beta-galactosidase trimerisation domain-containing protein</fullName>
    </recommendedName>
</protein>
<evidence type="ECO:0000313" key="2">
    <source>
        <dbReference type="EMBL" id="MPM08459.1"/>
    </source>
</evidence>
<dbReference type="AlphaFoldDB" id="A0A644WXC8"/>
<reference evidence="2" key="1">
    <citation type="submission" date="2019-08" db="EMBL/GenBank/DDBJ databases">
        <authorList>
            <person name="Kucharzyk K."/>
            <person name="Murdoch R.W."/>
            <person name="Higgins S."/>
            <person name="Loffler F."/>
        </authorList>
    </citation>
    <scope>NUCLEOTIDE SEQUENCE</scope>
</reference>
<dbReference type="GO" id="GO:0005975">
    <property type="term" value="P:carbohydrate metabolic process"/>
    <property type="evidence" value="ECO:0007669"/>
    <property type="project" value="InterPro"/>
</dbReference>
<comment type="caution">
    <text evidence="2">The sequence shown here is derived from an EMBL/GenBank/DDBJ whole genome shotgun (WGS) entry which is preliminary data.</text>
</comment>
<evidence type="ECO:0000259" key="1">
    <source>
        <dbReference type="Pfam" id="PF08532"/>
    </source>
</evidence>
<dbReference type="InterPro" id="IPR029062">
    <property type="entry name" value="Class_I_gatase-like"/>
</dbReference>
<dbReference type="CDD" id="cd03143">
    <property type="entry name" value="A4_beta-galactosidase_middle_domain"/>
    <property type="match status" value="1"/>
</dbReference>
<name>A0A644WXC8_9ZZZZ</name>
<dbReference type="InterPro" id="IPR013738">
    <property type="entry name" value="Beta_galactosidase_Trimer"/>
</dbReference>
<dbReference type="GO" id="GO:0004565">
    <property type="term" value="F:beta-galactosidase activity"/>
    <property type="evidence" value="ECO:0007669"/>
    <property type="project" value="InterPro"/>
</dbReference>
<dbReference type="Gene3D" id="3.20.20.80">
    <property type="entry name" value="Glycosidases"/>
    <property type="match status" value="1"/>
</dbReference>
<organism evidence="2">
    <name type="scientific">bioreactor metagenome</name>
    <dbReference type="NCBI Taxonomy" id="1076179"/>
    <lineage>
        <taxon>unclassified sequences</taxon>
        <taxon>metagenomes</taxon>
        <taxon>ecological metagenomes</taxon>
    </lineage>
</organism>
<gene>
    <name evidence="2" type="ORF">SDC9_54771</name>
</gene>
<dbReference type="EMBL" id="VSSQ01001451">
    <property type="protein sequence ID" value="MPM08459.1"/>
    <property type="molecule type" value="Genomic_DNA"/>
</dbReference>
<proteinExistence type="predicted"/>
<dbReference type="InterPro" id="IPR028212">
    <property type="entry name" value="GHL6"/>
</dbReference>
<dbReference type="SUPFAM" id="SSF51445">
    <property type="entry name" value="(Trans)glycosidases"/>
    <property type="match status" value="1"/>
</dbReference>
<dbReference type="Pfam" id="PF14871">
    <property type="entry name" value="GHL6"/>
    <property type="match status" value="1"/>
</dbReference>